<dbReference type="PROSITE" id="PS50088">
    <property type="entry name" value="ANK_REPEAT"/>
    <property type="match status" value="3"/>
</dbReference>
<dbReference type="PROSITE" id="PS50225">
    <property type="entry name" value="SOCS"/>
    <property type="match status" value="1"/>
</dbReference>
<keyword evidence="6" id="KW-1185">Reference proteome</keyword>
<organism evidence="5 6">
    <name type="scientific">Paralvinella palmiformis</name>
    <dbReference type="NCBI Taxonomy" id="53620"/>
    <lineage>
        <taxon>Eukaryota</taxon>
        <taxon>Metazoa</taxon>
        <taxon>Spiralia</taxon>
        <taxon>Lophotrochozoa</taxon>
        <taxon>Annelida</taxon>
        <taxon>Polychaeta</taxon>
        <taxon>Sedentaria</taxon>
        <taxon>Canalipalpata</taxon>
        <taxon>Terebellida</taxon>
        <taxon>Terebelliformia</taxon>
        <taxon>Alvinellidae</taxon>
        <taxon>Paralvinella</taxon>
    </lineage>
</organism>
<proteinExistence type="predicted"/>
<feature type="repeat" description="ANK" evidence="3">
    <location>
        <begin position="63"/>
        <end position="91"/>
    </location>
</feature>
<protein>
    <recommendedName>
        <fullName evidence="4">SOCS box domain-containing protein</fullName>
    </recommendedName>
</protein>
<evidence type="ECO:0000256" key="3">
    <source>
        <dbReference type="PROSITE-ProRule" id="PRU00023"/>
    </source>
</evidence>
<dbReference type="CDD" id="cd03716">
    <property type="entry name" value="SOCS_ASB_like"/>
    <property type="match status" value="1"/>
</dbReference>
<sequence>MVLQPVPMWFIMAQEQRAYNLSDRLIRVITCWQNQITGLEDDDVEELIRQGADVNRPHGTLLPLQCACMTGDSSCVQLLIEHGARVNALDGYGRAALHYAAEQDPECVSLLLDNSGNPDIPDANHDTPLHWAAFKNNHSCVKVLLQNGASPDSLDYNKDTPLSWAAMKGNLESIEVLLQYNARIDTENDEGKSPIVRICHLIASGLSSPRDDVSLELLLRALGQFDLRNDQGQMPGIVVDDNKLSELIVPYCRSPRPLLQLCRYSIRRHLGQCFLLNVVQNLPLPAQLQQYILLRS</sequence>
<dbReference type="GO" id="GO:0035556">
    <property type="term" value="P:intracellular signal transduction"/>
    <property type="evidence" value="ECO:0007669"/>
    <property type="project" value="InterPro"/>
</dbReference>
<dbReference type="InterPro" id="IPR036036">
    <property type="entry name" value="SOCS_box-like_dom_sf"/>
</dbReference>
<evidence type="ECO:0000256" key="2">
    <source>
        <dbReference type="ARBA" id="ARBA00023043"/>
    </source>
</evidence>
<reference evidence="5" key="1">
    <citation type="journal article" date="2023" name="Mol. Biol. Evol.">
        <title>Third-Generation Sequencing Reveals the Adaptive Role of the Epigenome in Three Deep-Sea Polychaetes.</title>
        <authorList>
            <person name="Perez M."/>
            <person name="Aroh O."/>
            <person name="Sun Y."/>
            <person name="Lan Y."/>
            <person name="Juniper S.K."/>
            <person name="Young C.R."/>
            <person name="Angers B."/>
            <person name="Qian P.Y."/>
        </authorList>
    </citation>
    <scope>NUCLEOTIDE SEQUENCE</scope>
    <source>
        <strain evidence="5">P08H-3</strain>
    </source>
</reference>
<dbReference type="AlphaFoldDB" id="A0AAD9JG31"/>
<feature type="repeat" description="ANK" evidence="3">
    <location>
        <begin position="157"/>
        <end position="189"/>
    </location>
</feature>
<evidence type="ECO:0000256" key="1">
    <source>
        <dbReference type="ARBA" id="ARBA00022737"/>
    </source>
</evidence>
<dbReference type="InterPro" id="IPR036770">
    <property type="entry name" value="Ankyrin_rpt-contain_sf"/>
</dbReference>
<keyword evidence="1" id="KW-0677">Repeat</keyword>
<feature type="repeat" description="ANK" evidence="3">
    <location>
        <begin position="124"/>
        <end position="156"/>
    </location>
</feature>
<dbReference type="PANTHER" id="PTHR24134:SF9">
    <property type="entry name" value="ANKYRIN REPEAT AND SOCS BOX PROTEIN 8"/>
    <property type="match status" value="1"/>
</dbReference>
<evidence type="ECO:0000259" key="4">
    <source>
        <dbReference type="PROSITE" id="PS50225"/>
    </source>
</evidence>
<gene>
    <name evidence="5" type="ORF">LSH36_361g03002</name>
</gene>
<dbReference type="SUPFAM" id="SSF158235">
    <property type="entry name" value="SOCS box-like"/>
    <property type="match status" value="1"/>
</dbReference>
<dbReference type="Proteomes" id="UP001208570">
    <property type="component" value="Unassembled WGS sequence"/>
</dbReference>
<keyword evidence="2 3" id="KW-0040">ANK repeat</keyword>
<name>A0AAD9JG31_9ANNE</name>
<dbReference type="PROSITE" id="PS50297">
    <property type="entry name" value="ANK_REP_REGION"/>
    <property type="match status" value="3"/>
</dbReference>
<dbReference type="Gene3D" id="1.25.40.20">
    <property type="entry name" value="Ankyrin repeat-containing domain"/>
    <property type="match status" value="2"/>
</dbReference>
<dbReference type="EMBL" id="JAODUP010000361">
    <property type="protein sequence ID" value="KAK2151500.1"/>
    <property type="molecule type" value="Genomic_DNA"/>
</dbReference>
<dbReference type="Gene3D" id="1.10.750.20">
    <property type="entry name" value="SOCS box"/>
    <property type="match status" value="1"/>
</dbReference>
<comment type="caution">
    <text evidence="5">The sequence shown here is derived from an EMBL/GenBank/DDBJ whole genome shotgun (WGS) entry which is preliminary data.</text>
</comment>
<dbReference type="SUPFAM" id="SSF48403">
    <property type="entry name" value="Ankyrin repeat"/>
    <property type="match status" value="1"/>
</dbReference>
<dbReference type="Pfam" id="PF00023">
    <property type="entry name" value="Ank"/>
    <property type="match status" value="1"/>
</dbReference>
<dbReference type="SMART" id="SM00248">
    <property type="entry name" value="ANK"/>
    <property type="match status" value="4"/>
</dbReference>
<dbReference type="PANTHER" id="PTHR24134">
    <property type="entry name" value="ANKYRIN REPEAT-CONTAINING PROTEIN DDB_G0279043"/>
    <property type="match status" value="1"/>
</dbReference>
<evidence type="ECO:0000313" key="5">
    <source>
        <dbReference type="EMBL" id="KAK2151500.1"/>
    </source>
</evidence>
<dbReference type="SMART" id="SM00969">
    <property type="entry name" value="SOCS_box"/>
    <property type="match status" value="1"/>
</dbReference>
<accession>A0AAD9JG31</accession>
<dbReference type="Pfam" id="PF07525">
    <property type="entry name" value="SOCS_box"/>
    <property type="match status" value="1"/>
</dbReference>
<dbReference type="InterPro" id="IPR001496">
    <property type="entry name" value="SOCS_box"/>
</dbReference>
<dbReference type="InterPro" id="IPR002110">
    <property type="entry name" value="Ankyrin_rpt"/>
</dbReference>
<feature type="domain" description="SOCS box" evidence="4">
    <location>
        <begin position="243"/>
        <end position="296"/>
    </location>
</feature>
<evidence type="ECO:0000313" key="6">
    <source>
        <dbReference type="Proteomes" id="UP001208570"/>
    </source>
</evidence>
<dbReference type="Pfam" id="PF12796">
    <property type="entry name" value="Ank_2"/>
    <property type="match status" value="1"/>
</dbReference>